<dbReference type="AlphaFoldDB" id="A0A194V8Y7"/>
<evidence type="ECO:0000313" key="3">
    <source>
        <dbReference type="Proteomes" id="UP000078576"/>
    </source>
</evidence>
<feature type="region of interest" description="Disordered" evidence="1">
    <location>
        <begin position="16"/>
        <end position="67"/>
    </location>
</feature>
<reference evidence="3" key="1">
    <citation type="submission" date="2014-12" db="EMBL/GenBank/DDBJ databases">
        <title>Genome Sequence of Valsa Canker Pathogens Uncovers a Specific Adaption of Colonization on Woody Bark.</title>
        <authorList>
            <person name="Yin Z."/>
            <person name="Liu H."/>
            <person name="Gao X."/>
            <person name="Li Z."/>
            <person name="Song N."/>
            <person name="Ke X."/>
            <person name="Dai Q."/>
            <person name="Wu Y."/>
            <person name="Sun Y."/>
            <person name="Xu J.-R."/>
            <person name="Kang Z.K."/>
            <person name="Wang L."/>
            <person name="Huang L."/>
        </authorList>
    </citation>
    <scope>NUCLEOTIDE SEQUENCE [LARGE SCALE GENOMIC DNA]</scope>
    <source>
        <strain evidence="3">SXYL134</strain>
    </source>
</reference>
<protein>
    <submittedName>
        <fullName evidence="2">Uncharacterized protein</fullName>
    </submittedName>
</protein>
<name>A0A194V8Y7_CYTMA</name>
<evidence type="ECO:0000256" key="1">
    <source>
        <dbReference type="SAM" id="MobiDB-lite"/>
    </source>
</evidence>
<evidence type="ECO:0000313" key="2">
    <source>
        <dbReference type="EMBL" id="KUI60281.1"/>
    </source>
</evidence>
<feature type="compositionally biased region" description="Polar residues" evidence="1">
    <location>
        <begin position="37"/>
        <end position="49"/>
    </location>
</feature>
<sequence>MACIAVPGAIAVEWRTVKKKPPTEGHSTKQAAEKGPAQNSPNENGVSKTNARDEEEIAATAADDKSH</sequence>
<dbReference type="Proteomes" id="UP000078576">
    <property type="component" value="Unassembled WGS sequence"/>
</dbReference>
<organism evidence="2 3">
    <name type="scientific">Cytospora mali</name>
    <name type="common">Apple Valsa canker fungus</name>
    <name type="synonym">Valsa mali</name>
    <dbReference type="NCBI Taxonomy" id="578113"/>
    <lineage>
        <taxon>Eukaryota</taxon>
        <taxon>Fungi</taxon>
        <taxon>Dikarya</taxon>
        <taxon>Ascomycota</taxon>
        <taxon>Pezizomycotina</taxon>
        <taxon>Sordariomycetes</taxon>
        <taxon>Sordariomycetidae</taxon>
        <taxon>Diaporthales</taxon>
        <taxon>Cytosporaceae</taxon>
        <taxon>Cytospora</taxon>
    </lineage>
</organism>
<accession>A0A194V8Y7</accession>
<keyword evidence="3" id="KW-1185">Reference proteome</keyword>
<proteinExistence type="predicted"/>
<gene>
    <name evidence="2" type="ORF">VP1G_11137</name>
</gene>
<dbReference type="EMBL" id="KN714747">
    <property type="protein sequence ID" value="KUI60281.1"/>
    <property type="molecule type" value="Genomic_DNA"/>
</dbReference>